<dbReference type="EMBL" id="JAOPJZ010000001">
    <property type="protein sequence ID" value="MCU4750707.1"/>
    <property type="molecule type" value="Genomic_DNA"/>
</dbReference>
<name>A0AAP2Z4S4_9EURY</name>
<organism evidence="1 2">
    <name type="scientific">Natronosalvus hydrolyticus</name>
    <dbReference type="NCBI Taxonomy" id="2979988"/>
    <lineage>
        <taxon>Archaea</taxon>
        <taxon>Methanobacteriati</taxon>
        <taxon>Methanobacteriota</taxon>
        <taxon>Stenosarchaea group</taxon>
        <taxon>Halobacteria</taxon>
        <taxon>Halobacteriales</taxon>
        <taxon>Natrialbaceae</taxon>
        <taxon>Natronosalvus</taxon>
    </lineage>
</organism>
<gene>
    <name evidence="1" type="ORF">OB919_01725</name>
</gene>
<evidence type="ECO:0000313" key="2">
    <source>
        <dbReference type="Proteomes" id="UP001321047"/>
    </source>
</evidence>
<accession>A0AAP2Z4S4</accession>
<dbReference type="AlphaFoldDB" id="A0AAP2Z4S4"/>
<evidence type="ECO:0000313" key="1">
    <source>
        <dbReference type="EMBL" id="MCU4750707.1"/>
    </source>
</evidence>
<reference evidence="1 2" key="1">
    <citation type="submission" date="2022-09" db="EMBL/GenBank/DDBJ databases">
        <title>Enrichment on poylsaccharides allowed isolation of novel metabolic and taxonomic groups of Haloarchaea.</title>
        <authorList>
            <person name="Sorokin D.Y."/>
            <person name="Elcheninov A.G."/>
            <person name="Khizhniak T.V."/>
            <person name="Kolganova T.V."/>
            <person name="Kublanov I.V."/>
        </authorList>
    </citation>
    <scope>NUCLEOTIDE SEQUENCE [LARGE SCALE GENOMIC DNA]</scope>
    <source>
        <strain evidence="1 2">AArc-curdl1</strain>
    </source>
</reference>
<comment type="caution">
    <text evidence="1">The sequence shown here is derived from an EMBL/GenBank/DDBJ whole genome shotgun (WGS) entry which is preliminary data.</text>
</comment>
<sequence>MPSPQEVLDGYAEGTPYADLAAAYLTFDHPTGDDPLGLLVEAAASTTGQRYASGVRPTVERFETAFLADDSLASFADLAALDIEDETLVEVIGAERKRHVLLEAAQVLADRPEGDDFDALQAWASEADVYRYGHDPIGKISGVGPSSFQYLRQLAGIDTAKPDPSLEQFVDAVRTEADIEMLDTDEPLRTLASAEWLALTTEYRLLEIDRLAWWTYTDSDERDTVMELFELATTS</sequence>
<dbReference type="Proteomes" id="UP001321047">
    <property type="component" value="Unassembled WGS sequence"/>
</dbReference>
<dbReference type="RefSeq" id="WP_342805753.1">
    <property type="nucleotide sequence ID" value="NZ_JAOPJZ010000001.1"/>
</dbReference>
<keyword evidence="2" id="KW-1185">Reference proteome</keyword>
<protein>
    <submittedName>
        <fullName evidence="1">Uncharacterized protein</fullName>
    </submittedName>
</protein>
<proteinExistence type="predicted"/>